<organism evidence="1 2">
    <name type="scientific">Devosia aurantiaca</name>
    <dbReference type="NCBI Taxonomy" id="2714858"/>
    <lineage>
        <taxon>Bacteria</taxon>
        <taxon>Pseudomonadati</taxon>
        <taxon>Pseudomonadota</taxon>
        <taxon>Alphaproteobacteria</taxon>
        <taxon>Hyphomicrobiales</taxon>
        <taxon>Devosiaceae</taxon>
        <taxon>Devosia</taxon>
    </lineage>
</organism>
<dbReference type="RefSeq" id="WP_164535546.1">
    <property type="nucleotide sequence ID" value="NZ_JAALFG010000005.1"/>
</dbReference>
<reference evidence="1 2" key="1">
    <citation type="submission" date="2020-02" db="EMBL/GenBank/DDBJ databases">
        <authorList>
            <person name="Khan S.A."/>
            <person name="Jeon C.O."/>
            <person name="Chun B.H."/>
        </authorList>
    </citation>
    <scope>NUCLEOTIDE SEQUENCE [LARGE SCALE GENOMIC DNA]</scope>
    <source>
        <strain evidence="1 2">H239</strain>
    </source>
</reference>
<dbReference type="AlphaFoldDB" id="A0A6M1SIK1"/>
<evidence type="ECO:0000313" key="2">
    <source>
        <dbReference type="Proteomes" id="UP000474802"/>
    </source>
</evidence>
<evidence type="ECO:0000313" key="1">
    <source>
        <dbReference type="EMBL" id="NGP19297.1"/>
    </source>
</evidence>
<name>A0A6M1SIK1_9HYPH</name>
<proteinExistence type="predicted"/>
<reference evidence="1 2" key="2">
    <citation type="submission" date="2020-03" db="EMBL/GenBank/DDBJ databases">
        <title>Devosia chinhatensis sp. nov., isolated from a hexachlorocyclohexane (HCH) dump site in India.</title>
        <authorList>
            <person name="Kumar M."/>
            <person name="Lal R."/>
        </authorList>
    </citation>
    <scope>NUCLEOTIDE SEQUENCE [LARGE SCALE GENOMIC DNA]</scope>
    <source>
        <strain evidence="1 2">H239</strain>
    </source>
</reference>
<keyword evidence="2" id="KW-1185">Reference proteome</keyword>
<accession>A0A6M1SIK1</accession>
<gene>
    <name evidence="1" type="ORF">G5575_18120</name>
</gene>
<dbReference type="EMBL" id="JAALFG010000005">
    <property type="protein sequence ID" value="NGP19297.1"/>
    <property type="molecule type" value="Genomic_DNA"/>
</dbReference>
<sequence length="121" mass="12875">MANPHLGEVPLIAGDATYKVSLSLNAMCELEDAFGRPLLEVIGDLQAAQADPKGLRITTIRMLVWGALQDHHPDIDLKRAGVIAGEAGLPIVMEAIIKAIHLAFPQAKAGTKPNPRKAPRG</sequence>
<evidence type="ECO:0008006" key="3">
    <source>
        <dbReference type="Google" id="ProtNLM"/>
    </source>
</evidence>
<protein>
    <recommendedName>
        <fullName evidence="3">Gene transfer agent family protein</fullName>
    </recommendedName>
</protein>
<comment type="caution">
    <text evidence="1">The sequence shown here is derived from an EMBL/GenBank/DDBJ whole genome shotgun (WGS) entry which is preliminary data.</text>
</comment>
<dbReference type="Proteomes" id="UP000474802">
    <property type="component" value="Unassembled WGS sequence"/>
</dbReference>